<keyword evidence="1" id="KW-0812">Transmembrane</keyword>
<dbReference type="Proteomes" id="UP001283341">
    <property type="component" value="Unassembled WGS sequence"/>
</dbReference>
<keyword evidence="3" id="KW-1185">Reference proteome</keyword>
<feature type="transmembrane region" description="Helical" evidence="1">
    <location>
        <begin position="367"/>
        <end position="388"/>
    </location>
</feature>
<gene>
    <name evidence="2" type="ORF">B0H66DRAFT_558219</name>
</gene>
<evidence type="ECO:0000313" key="3">
    <source>
        <dbReference type="Proteomes" id="UP001283341"/>
    </source>
</evidence>
<feature type="transmembrane region" description="Helical" evidence="1">
    <location>
        <begin position="336"/>
        <end position="355"/>
    </location>
</feature>
<evidence type="ECO:0000256" key="1">
    <source>
        <dbReference type="SAM" id="Phobius"/>
    </source>
</evidence>
<reference evidence="2" key="1">
    <citation type="journal article" date="2023" name="Mol. Phylogenet. Evol.">
        <title>Genome-scale phylogeny and comparative genomics of the fungal order Sordariales.</title>
        <authorList>
            <person name="Hensen N."/>
            <person name="Bonometti L."/>
            <person name="Westerberg I."/>
            <person name="Brannstrom I.O."/>
            <person name="Guillou S."/>
            <person name="Cros-Aarteil S."/>
            <person name="Calhoun S."/>
            <person name="Haridas S."/>
            <person name="Kuo A."/>
            <person name="Mondo S."/>
            <person name="Pangilinan J."/>
            <person name="Riley R."/>
            <person name="LaButti K."/>
            <person name="Andreopoulos B."/>
            <person name="Lipzen A."/>
            <person name="Chen C."/>
            <person name="Yan M."/>
            <person name="Daum C."/>
            <person name="Ng V."/>
            <person name="Clum A."/>
            <person name="Steindorff A."/>
            <person name="Ohm R.A."/>
            <person name="Martin F."/>
            <person name="Silar P."/>
            <person name="Natvig D.O."/>
            <person name="Lalanne C."/>
            <person name="Gautier V."/>
            <person name="Ament-Velasquez S.L."/>
            <person name="Kruys A."/>
            <person name="Hutchinson M.I."/>
            <person name="Powell A.J."/>
            <person name="Barry K."/>
            <person name="Miller A.N."/>
            <person name="Grigoriev I.V."/>
            <person name="Debuchy R."/>
            <person name="Gladieux P."/>
            <person name="Hiltunen Thoren M."/>
            <person name="Johannesson H."/>
        </authorList>
    </citation>
    <scope>NUCLEOTIDE SEQUENCE</scope>
    <source>
        <strain evidence="2">CBS 118394</strain>
    </source>
</reference>
<protein>
    <submittedName>
        <fullName evidence="2">Uncharacterized protein</fullName>
    </submittedName>
</protein>
<comment type="caution">
    <text evidence="2">The sequence shown here is derived from an EMBL/GenBank/DDBJ whole genome shotgun (WGS) entry which is preliminary data.</text>
</comment>
<organism evidence="2 3">
    <name type="scientific">Apodospora peruviana</name>
    <dbReference type="NCBI Taxonomy" id="516989"/>
    <lineage>
        <taxon>Eukaryota</taxon>
        <taxon>Fungi</taxon>
        <taxon>Dikarya</taxon>
        <taxon>Ascomycota</taxon>
        <taxon>Pezizomycotina</taxon>
        <taxon>Sordariomycetes</taxon>
        <taxon>Sordariomycetidae</taxon>
        <taxon>Sordariales</taxon>
        <taxon>Lasiosphaeriaceae</taxon>
        <taxon>Apodospora</taxon>
    </lineage>
</organism>
<reference evidence="2" key="2">
    <citation type="submission" date="2023-06" db="EMBL/GenBank/DDBJ databases">
        <authorList>
            <consortium name="Lawrence Berkeley National Laboratory"/>
            <person name="Haridas S."/>
            <person name="Hensen N."/>
            <person name="Bonometti L."/>
            <person name="Westerberg I."/>
            <person name="Brannstrom I.O."/>
            <person name="Guillou S."/>
            <person name="Cros-Aarteil S."/>
            <person name="Calhoun S."/>
            <person name="Kuo A."/>
            <person name="Mondo S."/>
            <person name="Pangilinan J."/>
            <person name="Riley R."/>
            <person name="Labutti K."/>
            <person name="Andreopoulos B."/>
            <person name="Lipzen A."/>
            <person name="Chen C."/>
            <person name="Yanf M."/>
            <person name="Daum C."/>
            <person name="Ng V."/>
            <person name="Clum A."/>
            <person name="Steindorff A."/>
            <person name="Ohm R."/>
            <person name="Martin F."/>
            <person name="Silar P."/>
            <person name="Natvig D."/>
            <person name="Lalanne C."/>
            <person name="Gautier V."/>
            <person name="Ament-Velasquez S.L."/>
            <person name="Kruys A."/>
            <person name="Hutchinson M.I."/>
            <person name="Powell A.J."/>
            <person name="Barry K."/>
            <person name="Miller A.N."/>
            <person name="Grigoriev I.V."/>
            <person name="Debuchy R."/>
            <person name="Gladieux P."/>
            <person name="Thoren M.H."/>
            <person name="Johannesson H."/>
        </authorList>
    </citation>
    <scope>NUCLEOTIDE SEQUENCE</scope>
    <source>
        <strain evidence="2">CBS 118394</strain>
    </source>
</reference>
<feature type="transmembrane region" description="Helical" evidence="1">
    <location>
        <begin position="175"/>
        <end position="193"/>
    </location>
</feature>
<dbReference type="AlphaFoldDB" id="A0AAE0I581"/>
<proteinExistence type="predicted"/>
<keyword evidence="1" id="KW-1133">Transmembrane helix</keyword>
<sequence>MAVTRAAVILAIAGCLGVGIYGTHINGAKNGFFAALGRCAGRGTSPETFYFPGGPEPFTWTYTGVPAIDGQLRVLVAFFTAVLDGEKSWDVVASYWSLMFQFAAGWTLLSIEGLREGNRGRVVSWIGTMGVVVQNAAYTVAAPVYLITHLLTSPTASSSSLKASSLVIDPTAAKILPTCALLAFFVPGIAMTLPSPSVLSPSAHYGWIAAWQAFPIWQALLLFVLRPVLAPLFKFSSHTDWRKTTRSAYQFALELSVVGHLGLLAVAVTPPTVVPSSGWAAPWLSTMLKEVDFSRAFVPTSLTDPPSVMEELGKLVDRVPAGWLAPLAKHFLQWDVYSANAAVLIWAAFLYSRAAGLSTARTSPGTVFIKACGWFVVGGPTAAAAILLRERDDAVVENEVGKGKKV</sequence>
<keyword evidence="1" id="KW-0472">Membrane</keyword>
<name>A0AAE0I581_9PEZI</name>
<evidence type="ECO:0000313" key="2">
    <source>
        <dbReference type="EMBL" id="KAK3318803.1"/>
    </source>
</evidence>
<feature type="transmembrane region" description="Helical" evidence="1">
    <location>
        <begin position="93"/>
        <end position="111"/>
    </location>
</feature>
<feature type="transmembrane region" description="Helical" evidence="1">
    <location>
        <begin position="249"/>
        <end position="269"/>
    </location>
</feature>
<dbReference type="EMBL" id="JAUEDM010000004">
    <property type="protein sequence ID" value="KAK3318803.1"/>
    <property type="molecule type" value="Genomic_DNA"/>
</dbReference>
<feature type="transmembrane region" description="Helical" evidence="1">
    <location>
        <begin position="205"/>
        <end position="229"/>
    </location>
</feature>
<accession>A0AAE0I581</accession>